<proteinExistence type="predicted"/>
<dbReference type="EMBL" id="FNDG01000031">
    <property type="protein sequence ID" value="SDI96370.1"/>
    <property type="molecule type" value="Genomic_DNA"/>
</dbReference>
<evidence type="ECO:0000313" key="2">
    <source>
        <dbReference type="Proteomes" id="UP000198606"/>
    </source>
</evidence>
<gene>
    <name evidence="1" type="ORF">SAMN05216588_13117</name>
</gene>
<dbReference type="STRING" id="29435.SAMN05216588_13117"/>
<dbReference type="PROSITE" id="PS51257">
    <property type="entry name" value="PROKAR_LIPOPROTEIN"/>
    <property type="match status" value="1"/>
</dbReference>
<reference evidence="1 2" key="1">
    <citation type="submission" date="2016-10" db="EMBL/GenBank/DDBJ databases">
        <authorList>
            <person name="de Groot N.N."/>
        </authorList>
    </citation>
    <scope>NUCLEOTIDE SEQUENCE [LARGE SCALE GENOMIC DNA]</scope>
    <source>
        <strain evidence="1 2">LMG 18387</strain>
    </source>
</reference>
<accession>A0A1G8PWZ6</accession>
<dbReference type="Proteomes" id="UP000198606">
    <property type="component" value="Unassembled WGS sequence"/>
</dbReference>
<sequence length="141" mass="16530">MTLRKILTCLFPLLSSCAGHHVERTVVYENSVYHWRIEHVVDHYFPAGDRQYYEVFLDDRLLIIPAKTFNDDRDIRSFIAAGGFDVGHWRNKSIIVCFENIQQRDGQEHRLIRSLMISPEHGEEVLLTDLYTQQQVVVDRG</sequence>
<dbReference type="RefSeq" id="WP_084308752.1">
    <property type="nucleotide sequence ID" value="NZ_FNDG01000031.1"/>
</dbReference>
<organism evidence="1 2">
    <name type="scientific">Phytopseudomonas flavescens</name>
    <dbReference type="NCBI Taxonomy" id="29435"/>
    <lineage>
        <taxon>Bacteria</taxon>
        <taxon>Pseudomonadati</taxon>
        <taxon>Pseudomonadota</taxon>
        <taxon>Gammaproteobacteria</taxon>
        <taxon>Pseudomonadales</taxon>
        <taxon>Pseudomonadaceae</taxon>
        <taxon>Phytopseudomonas</taxon>
    </lineage>
</organism>
<evidence type="ECO:0000313" key="1">
    <source>
        <dbReference type="EMBL" id="SDI96370.1"/>
    </source>
</evidence>
<protein>
    <submittedName>
        <fullName evidence="1">Uncharacterized protein</fullName>
    </submittedName>
</protein>
<dbReference type="AlphaFoldDB" id="A0A1G8PWZ6"/>
<name>A0A1G8PWZ6_9GAMM</name>